<keyword evidence="1" id="KW-1133">Transmembrane helix</keyword>
<reference evidence="2" key="2">
    <citation type="journal article" date="2021" name="PeerJ">
        <title>Extensive microbial diversity within the chicken gut microbiome revealed by metagenomics and culture.</title>
        <authorList>
            <person name="Gilroy R."/>
            <person name="Ravi A."/>
            <person name="Getino M."/>
            <person name="Pursley I."/>
            <person name="Horton D.L."/>
            <person name="Alikhan N.F."/>
            <person name="Baker D."/>
            <person name="Gharbi K."/>
            <person name="Hall N."/>
            <person name="Watson M."/>
            <person name="Adriaenssens E.M."/>
            <person name="Foster-Nyarko E."/>
            <person name="Jarju S."/>
            <person name="Secka A."/>
            <person name="Antonio M."/>
            <person name="Oren A."/>
            <person name="Chaudhuri R.R."/>
            <person name="La Ragione R."/>
            <person name="Hildebrand F."/>
            <person name="Pallen M.J."/>
        </authorList>
    </citation>
    <scope>NUCLEOTIDE SEQUENCE</scope>
    <source>
        <strain evidence="2">17113</strain>
    </source>
</reference>
<accession>A0A9D9DGF4</accession>
<evidence type="ECO:0000256" key="1">
    <source>
        <dbReference type="SAM" id="Phobius"/>
    </source>
</evidence>
<dbReference type="Proteomes" id="UP000823634">
    <property type="component" value="Unassembled WGS sequence"/>
</dbReference>
<feature type="transmembrane region" description="Helical" evidence="1">
    <location>
        <begin position="138"/>
        <end position="159"/>
    </location>
</feature>
<name>A0A9D9DGF4_9FIRM</name>
<organism evidence="2 3">
    <name type="scientific">Candidatus Alloenteromonas pullistercoris</name>
    <dbReference type="NCBI Taxonomy" id="2840785"/>
    <lineage>
        <taxon>Bacteria</taxon>
        <taxon>Bacillati</taxon>
        <taxon>Bacillota</taxon>
        <taxon>Bacillota incertae sedis</taxon>
        <taxon>Candidatus Alloenteromonas</taxon>
    </lineage>
</organism>
<dbReference type="AlphaFoldDB" id="A0A9D9DGF4"/>
<sequence>MDNKKAEKLAKRLNIELDDEGRAILKMKVADDSSFLSPFYFDKPILSNEAADYLLSHKMILLWRGGVHIKLISDVISKEEEPIYSSAIKGYFEESALRGKRTMKRNYVLSALLFLIGLIVFALMFILDHFLGDGLGMWSEVIDVIAWVFIWEAVDIAFIEKLENSYNVKMAHNLIDSRVSFEPLEGKKEGER</sequence>
<reference evidence="2" key="1">
    <citation type="submission" date="2020-10" db="EMBL/GenBank/DDBJ databases">
        <authorList>
            <person name="Gilroy R."/>
        </authorList>
    </citation>
    <scope>NUCLEOTIDE SEQUENCE</scope>
    <source>
        <strain evidence="2">17113</strain>
    </source>
</reference>
<keyword evidence="1" id="KW-0812">Transmembrane</keyword>
<gene>
    <name evidence="2" type="ORF">IAC61_02435</name>
</gene>
<evidence type="ECO:0000313" key="3">
    <source>
        <dbReference type="Proteomes" id="UP000823634"/>
    </source>
</evidence>
<comment type="caution">
    <text evidence="2">The sequence shown here is derived from an EMBL/GenBank/DDBJ whole genome shotgun (WGS) entry which is preliminary data.</text>
</comment>
<evidence type="ECO:0000313" key="2">
    <source>
        <dbReference type="EMBL" id="MBO8426163.1"/>
    </source>
</evidence>
<dbReference type="EMBL" id="JADINA010000019">
    <property type="protein sequence ID" value="MBO8426163.1"/>
    <property type="molecule type" value="Genomic_DNA"/>
</dbReference>
<feature type="transmembrane region" description="Helical" evidence="1">
    <location>
        <begin position="107"/>
        <end position="126"/>
    </location>
</feature>
<protein>
    <submittedName>
        <fullName evidence="2">Uncharacterized protein</fullName>
    </submittedName>
</protein>
<proteinExistence type="predicted"/>
<keyword evidence="1" id="KW-0472">Membrane</keyword>